<evidence type="ECO:0000256" key="2">
    <source>
        <dbReference type="SAM" id="MobiDB-lite"/>
    </source>
</evidence>
<proteinExistence type="predicted"/>
<organism evidence="3 4">
    <name type="scientific">Euplotes crassus</name>
    <dbReference type="NCBI Taxonomy" id="5936"/>
    <lineage>
        <taxon>Eukaryota</taxon>
        <taxon>Sar</taxon>
        <taxon>Alveolata</taxon>
        <taxon>Ciliophora</taxon>
        <taxon>Intramacronucleata</taxon>
        <taxon>Spirotrichea</taxon>
        <taxon>Hypotrichia</taxon>
        <taxon>Euplotida</taxon>
        <taxon>Euplotidae</taxon>
        <taxon>Moneuplotes</taxon>
    </lineage>
</organism>
<dbReference type="Proteomes" id="UP001295684">
    <property type="component" value="Unassembled WGS sequence"/>
</dbReference>
<reference evidence="3" key="1">
    <citation type="submission" date="2023-07" db="EMBL/GenBank/DDBJ databases">
        <authorList>
            <consortium name="AG Swart"/>
            <person name="Singh M."/>
            <person name="Singh A."/>
            <person name="Seah K."/>
            <person name="Emmerich C."/>
        </authorList>
    </citation>
    <scope>NUCLEOTIDE SEQUENCE</scope>
    <source>
        <strain evidence="3">DP1</strain>
    </source>
</reference>
<protein>
    <submittedName>
        <fullName evidence="3">Uncharacterized protein</fullName>
    </submittedName>
</protein>
<feature type="compositionally biased region" description="Basic residues" evidence="2">
    <location>
        <begin position="185"/>
        <end position="196"/>
    </location>
</feature>
<dbReference type="AlphaFoldDB" id="A0AAD1U724"/>
<evidence type="ECO:0000256" key="1">
    <source>
        <dbReference type="SAM" id="Coils"/>
    </source>
</evidence>
<keyword evidence="1" id="KW-0175">Coiled coil</keyword>
<feature type="region of interest" description="Disordered" evidence="2">
    <location>
        <begin position="177"/>
        <end position="199"/>
    </location>
</feature>
<feature type="coiled-coil region" evidence="1">
    <location>
        <begin position="199"/>
        <end position="245"/>
    </location>
</feature>
<evidence type="ECO:0000313" key="4">
    <source>
        <dbReference type="Proteomes" id="UP001295684"/>
    </source>
</evidence>
<accession>A0AAD1U724</accession>
<sequence>MPIRCQDATCRDQVEVYVEQVKRYYCASCAGLLHSNKTHVHIPNPKASYSCIEQGYHILKKVNTMKNAKKLDEVWAKFLPELKEFEYELEDLRKRYYEITERRILLELPSLQNNCFDFITKLYESEALQSYLREHMLLSMKLEKDEIQYSENKKNKNLNKAEVLELVNGTDQHIEGLAPPQKAHNSPKLKKNKSKPNIKEEIKNENDKLIIKEESKREEESSKEIEEMKSEIQNLSQELQNQNENLIPTHESFNELYQKITGKTGVVFDSSSNLTFDLSVRTSQTLLKCLQFYKLPELDNVTISNIHKFNCPKIIGNFMKNAIHHKIKQFDFFFTPNSVDNFSSSFSPNYFESLKKVASTISEDLYINNFTLSQTEYQDLLIAAKKCKTIETHYCYINFEEECDFGSQLDDAQFTYLGLYQVGSKKYGKWKQEGFKQFRNLINGLAKVEYVRETKIDIRLDNCGMTKAEARKMLDSVGLKKMSAKGVS</sequence>
<evidence type="ECO:0000313" key="3">
    <source>
        <dbReference type="EMBL" id="CAI2363550.1"/>
    </source>
</evidence>
<gene>
    <name evidence="3" type="ORF">ECRASSUSDP1_LOCUS4886</name>
</gene>
<dbReference type="EMBL" id="CAMPGE010004702">
    <property type="protein sequence ID" value="CAI2363550.1"/>
    <property type="molecule type" value="Genomic_DNA"/>
</dbReference>
<keyword evidence="4" id="KW-1185">Reference proteome</keyword>
<name>A0AAD1U724_EUPCR</name>
<comment type="caution">
    <text evidence="3">The sequence shown here is derived from an EMBL/GenBank/DDBJ whole genome shotgun (WGS) entry which is preliminary data.</text>
</comment>